<accession>A0A0R1UT73</accession>
<evidence type="ECO:0000313" key="2">
    <source>
        <dbReference type="Proteomes" id="UP000051084"/>
    </source>
</evidence>
<dbReference type="Gene3D" id="2.70.98.10">
    <property type="match status" value="1"/>
</dbReference>
<evidence type="ECO:0008006" key="3">
    <source>
        <dbReference type="Google" id="ProtNLM"/>
    </source>
</evidence>
<dbReference type="STRING" id="417373.GCA_001570685_00630"/>
<reference evidence="1 2" key="1">
    <citation type="journal article" date="2015" name="Genome Announc.">
        <title>Expanding the biotechnology potential of lactobacilli through comparative genomics of 213 strains and associated genera.</title>
        <authorList>
            <person name="Sun Z."/>
            <person name="Harris H.M."/>
            <person name="McCann A."/>
            <person name="Guo C."/>
            <person name="Argimon S."/>
            <person name="Zhang W."/>
            <person name="Yang X."/>
            <person name="Jeffery I.B."/>
            <person name="Cooney J.C."/>
            <person name="Kagawa T.F."/>
            <person name="Liu W."/>
            <person name="Song Y."/>
            <person name="Salvetti E."/>
            <person name="Wrobel A."/>
            <person name="Rasinkangas P."/>
            <person name="Parkhill J."/>
            <person name="Rea M.C."/>
            <person name="O'Sullivan O."/>
            <person name="Ritari J."/>
            <person name="Douillard F.P."/>
            <person name="Paul Ross R."/>
            <person name="Yang R."/>
            <person name="Briner A.E."/>
            <person name="Felis G.E."/>
            <person name="de Vos W.M."/>
            <person name="Barrangou R."/>
            <person name="Klaenhammer T.R."/>
            <person name="Caufield P.W."/>
            <person name="Cui Y."/>
            <person name="Zhang H."/>
            <person name="O'Toole P.W."/>
        </authorList>
    </citation>
    <scope>NUCLEOTIDE SEQUENCE [LARGE SCALE GENOMIC DNA]</scope>
    <source>
        <strain evidence="1 2">DSM 18793</strain>
    </source>
</reference>
<proteinExistence type="predicted"/>
<dbReference type="EMBL" id="AZGC01000010">
    <property type="protein sequence ID" value="KRL96327.1"/>
    <property type="molecule type" value="Genomic_DNA"/>
</dbReference>
<dbReference type="CDD" id="cd09269">
    <property type="entry name" value="deoxyribose_mutarotase"/>
    <property type="match status" value="1"/>
</dbReference>
<name>A0A0R1UT73_9LACO</name>
<evidence type="ECO:0000313" key="1">
    <source>
        <dbReference type="EMBL" id="KRL96327.1"/>
    </source>
</evidence>
<comment type="caution">
    <text evidence="1">The sequence shown here is derived from an EMBL/GenBank/DDBJ whole genome shotgun (WGS) entry which is preliminary data.</text>
</comment>
<dbReference type="GO" id="GO:0030246">
    <property type="term" value="F:carbohydrate binding"/>
    <property type="evidence" value="ECO:0007669"/>
    <property type="project" value="InterPro"/>
</dbReference>
<keyword evidence="2" id="KW-1185">Reference proteome</keyword>
<dbReference type="InterPro" id="IPR014718">
    <property type="entry name" value="GH-type_carb-bd"/>
</dbReference>
<dbReference type="Proteomes" id="UP000051084">
    <property type="component" value="Unassembled WGS sequence"/>
</dbReference>
<dbReference type="AlphaFoldDB" id="A0A0R1UT73"/>
<gene>
    <name evidence="1" type="ORF">FC21_GL000328</name>
</gene>
<dbReference type="PATRIC" id="fig|1423742.4.peg.342"/>
<organism evidence="1 2">
    <name type="scientific">Limosilactobacillus equigenerosi DSM 18793 = JCM 14505</name>
    <dbReference type="NCBI Taxonomy" id="1423742"/>
    <lineage>
        <taxon>Bacteria</taxon>
        <taxon>Bacillati</taxon>
        <taxon>Bacillota</taxon>
        <taxon>Bacilli</taxon>
        <taxon>Lactobacillales</taxon>
        <taxon>Lactobacillaceae</taxon>
        <taxon>Limosilactobacillus</taxon>
    </lineage>
</organism>
<protein>
    <recommendedName>
        <fullName evidence="3">DeoX</fullName>
    </recommendedName>
</protein>
<sequence>MKAHTKRKKEREFKMTKINLRPDMFHEHEFTLLENDDFQVTTFKYPSGIEAATIRNSRGYLTVLPFYGLIVWDAVFDGISLKMKDAFTQPLPGKEIADTYGCFQFNSGLLANGNPAPEDTHQQHGEFPTSRMDRAFLTVTDHNLAVHAEHEYVKGFGDHYLAQPRVTMHADSGLFDLEMQVTNLSNSQAMPLQYMCHMNYAYQDQAQISSNIPDEAFTLRQTIPAHVHPNEDWLAFNDELKQSGRLINCLDDAKHYDPEIVFFSSDLTKYAAEAEFKMTAGEGKHFVTKFKTADFPIVTRWLMYNGDQQVAAFALPGTSTPEGRLAAQKAGTLIMLPPHATKHFHVTTGLVKD</sequence>